<dbReference type="PANTHER" id="PTHR22754:SF32">
    <property type="entry name" value="DISCO-INTERACTING PROTEIN 2"/>
    <property type="match status" value="1"/>
</dbReference>
<evidence type="ECO:0000259" key="3">
    <source>
        <dbReference type="Pfam" id="PF24919"/>
    </source>
</evidence>
<organism evidence="4 5">
    <name type="scientific">Linnemannia gamsii</name>
    <dbReference type="NCBI Taxonomy" id="64522"/>
    <lineage>
        <taxon>Eukaryota</taxon>
        <taxon>Fungi</taxon>
        <taxon>Fungi incertae sedis</taxon>
        <taxon>Mucoromycota</taxon>
        <taxon>Mortierellomycotina</taxon>
        <taxon>Mortierellomycetes</taxon>
        <taxon>Mortierellales</taxon>
        <taxon>Mortierellaceae</taxon>
        <taxon>Linnemannia</taxon>
    </lineage>
</organism>
<feature type="compositionally biased region" description="Low complexity" evidence="1">
    <location>
        <begin position="68"/>
        <end position="77"/>
    </location>
</feature>
<gene>
    <name evidence="4" type="ORF">BGZ96_004776</name>
</gene>
<protein>
    <recommendedName>
        <fullName evidence="6">Acetyl-CoA synthetase-like protein</fullName>
    </recommendedName>
</protein>
<evidence type="ECO:0008006" key="6">
    <source>
        <dbReference type="Google" id="ProtNLM"/>
    </source>
</evidence>
<dbReference type="SUPFAM" id="SSF56801">
    <property type="entry name" value="Acetyl-CoA synthetase-like"/>
    <property type="match status" value="2"/>
</dbReference>
<feature type="compositionally biased region" description="Low complexity" evidence="1">
    <location>
        <begin position="806"/>
        <end position="819"/>
    </location>
</feature>
<reference evidence="4 5" key="1">
    <citation type="journal article" date="2020" name="Fungal Divers.">
        <title>Resolving the Mortierellaceae phylogeny through synthesis of multi-gene phylogenetics and phylogenomics.</title>
        <authorList>
            <person name="Vandepol N."/>
            <person name="Liber J."/>
            <person name="Desiro A."/>
            <person name="Na H."/>
            <person name="Kennedy M."/>
            <person name="Barry K."/>
            <person name="Grigoriev I.V."/>
            <person name="Miller A.N."/>
            <person name="O'Donnell K."/>
            <person name="Stajich J.E."/>
            <person name="Bonito G."/>
        </authorList>
    </citation>
    <scope>NUCLEOTIDE SEQUENCE [LARGE SCALE GENOMIC DNA]</scope>
    <source>
        <strain evidence="4 5">AD045</strain>
    </source>
</reference>
<feature type="region of interest" description="Disordered" evidence="1">
    <location>
        <begin position="68"/>
        <end position="140"/>
    </location>
</feature>
<comment type="caution">
    <text evidence="4">The sequence shown here is derived from an EMBL/GenBank/DDBJ whole genome shotgun (WGS) entry which is preliminary data.</text>
</comment>
<dbReference type="Proteomes" id="UP001194696">
    <property type="component" value="Unassembled WGS sequence"/>
</dbReference>
<dbReference type="InterPro" id="IPR056881">
    <property type="entry name" value="Mug62_dom"/>
</dbReference>
<evidence type="ECO:0000256" key="1">
    <source>
        <dbReference type="SAM" id="MobiDB-lite"/>
    </source>
</evidence>
<evidence type="ECO:0000313" key="5">
    <source>
        <dbReference type="Proteomes" id="UP001194696"/>
    </source>
</evidence>
<dbReference type="Pfam" id="PF23024">
    <property type="entry name" value="AMP-dom_DIP2-like"/>
    <property type="match status" value="1"/>
</dbReference>
<keyword evidence="5" id="KW-1185">Reference proteome</keyword>
<dbReference type="InterPro" id="IPR042099">
    <property type="entry name" value="ANL_N_sf"/>
</dbReference>
<dbReference type="Pfam" id="PF24919">
    <property type="entry name" value="Mug62"/>
    <property type="match status" value="1"/>
</dbReference>
<feature type="compositionally biased region" description="Polar residues" evidence="1">
    <location>
        <begin position="195"/>
        <end position="223"/>
    </location>
</feature>
<dbReference type="InterPro" id="IPR025110">
    <property type="entry name" value="AMP-bd_C"/>
</dbReference>
<feature type="region of interest" description="Disordered" evidence="1">
    <location>
        <begin position="800"/>
        <end position="822"/>
    </location>
</feature>
<dbReference type="PANTHER" id="PTHR22754">
    <property type="entry name" value="DISCO-INTERACTING PROTEIN 2 DIP2 -RELATED"/>
    <property type="match status" value="1"/>
</dbReference>
<feature type="compositionally biased region" description="Low complexity" evidence="1">
    <location>
        <begin position="103"/>
        <end position="140"/>
    </location>
</feature>
<dbReference type="EMBL" id="JAAAIM010000221">
    <property type="protein sequence ID" value="KAG0291874.1"/>
    <property type="molecule type" value="Genomic_DNA"/>
</dbReference>
<accession>A0ABQ7K7N3</accession>
<feature type="region of interest" description="Disordered" evidence="1">
    <location>
        <begin position="184"/>
        <end position="223"/>
    </location>
</feature>
<dbReference type="Gene3D" id="3.30.300.30">
    <property type="match status" value="2"/>
</dbReference>
<proteinExistence type="predicted"/>
<sequence>MIDQFEVMTYILAHAKAELALTTEHNYRALNRGLSECRRMKGQDQEGIKWPESVTWWKTDTLATVAFGMGRSSSSGGSKKGTKVGGDSSIATPTIHINNGNNPLSSSKSTATTSSLFSTKSSPLTSTSPSTNSSSSIDDSSPLPEIAYIEYTKSPTGELKGVSISHRTILAQCLAISSSLESNPRRKGRLAATDASATNKEASMLKSTLSPVPSTLTPSRRQQPESADVVISWLEPRQQVGLILGGLLGVYRGSHSVFLHSGITETAGLWEQSAHRYGATLALGDYQGVRELIHHCSFLSSIASLASSSSSTSLRQTDSSNLEQVEAFLIDTIVVQPQLDIDLATKVLAPLGVTSSEQVVIPMSTLPEHGGMVLSMRDYLPFPSATNKLNFGFQNIQNQDVQQQQQRLLQGHSHNSETRCFYLLDREALKTNWIEVLATGQDAIDRALEMGVVLVSAFGYASPQATLAIVDPETTVLCTPNRIGEIWVDSPSIPFGFWGLPKRSQSTFHALPLIVPAISSSIGGEAVVPEVYDPVPAGFLRTGLMAGLIEGRVVVFGHTEDRIQLDVPIPDVPTLEAPSYEMGQSGSALPQTLVTENHYGFDLVNTVMERITGFSACTAFVCILNKEKVLMICAETPRSHQRSDAIKLAEYVRQAILDYHGLILYCIAIAAPNRLPRTLRHGKPHIHPFVCRKMLESGQLALDYLWTSTENTLLKLPVGDDVAGGIWGFDAMDARQAIMPVYTRTIQYSSCDYPMEVHDERTKTNLSQFQSLADLLVWRSIMSPDEVAFQNIDSQQQNEDHFSYFPPQGQQEPQQQQQGSSKDLIVEKGQRAKPVTFRKFGARVVRIAAFIEKKGGFRQGDKIVLLFRTGSIEFIATLYAVWFLGLIPIPVPVPEPTRLFEDIPLLMGLLSELGCSSSGTYLLGNNFTEEVMNLKPAQTQMKAYIRARQDAAIPSILNISKAPKIPKKHCYLGRESGYLTPPKSALLRTTPALIAVHYSTDRRRTPVEMTHAGLLAQVRTLKVQCQFQGGKPLVSCARSFVGLDLLLACAIGVYVGAPTVLIPHADFEVKPQLYFEAIQSFSARDVLVDRAMVELAFGSGEERLSPSSMMSTSYPYPSPLLTPIRSSPLINLSSVHNLLVTSDSRPNLDTIKTLETLFCPLSSMAPSSISSSSYVSSLARSGNDLERTRLNGMFGHVVNPLIATRSSMDIEPVRLHVSLQALRRGFVEITTEHDDPTGIWIEDSGIPVCGTTVAIVNPETTEICLSHEIGEIWVSSEANVQPYIGRTTIPSSSSTAEDSDAIIELSKNRFQAKIAPTPIADCGSGVGGDLQQQHQEQQERHLGSKTYARTGEIGFLWNYATPEFNGGQPTSLLFVLGPIGETFEVQGLLHFPVDVEKTVEGAHPDFASDGSIVFQAEEAVVCVVTVCQADKPSTTGTTLMNQVLCVMHQVVDRHGFVPDVVALVGEGLLAKTRFREKQRGKMLSLFMSAKIFVDLLGVFVCIVQQLLSSNDDFNVVVHIIVNLA</sequence>
<evidence type="ECO:0000313" key="4">
    <source>
        <dbReference type="EMBL" id="KAG0291874.1"/>
    </source>
</evidence>
<feature type="compositionally biased region" description="Polar residues" evidence="1">
    <location>
        <begin position="90"/>
        <end position="102"/>
    </location>
</feature>
<feature type="domain" description="Meiotically up-regulated gene 62 protein-like alpha-beta" evidence="3">
    <location>
        <begin position="594"/>
        <end position="717"/>
    </location>
</feature>
<feature type="domain" description="AMP-binding enzyme C-terminal" evidence="2">
    <location>
        <begin position="1381"/>
        <end position="1491"/>
    </location>
</feature>
<evidence type="ECO:0000259" key="2">
    <source>
        <dbReference type="Pfam" id="PF23024"/>
    </source>
</evidence>
<dbReference type="InterPro" id="IPR045851">
    <property type="entry name" value="AMP-bd_C_sf"/>
</dbReference>
<name>A0ABQ7K7N3_9FUNG</name>
<dbReference type="Gene3D" id="3.40.50.12780">
    <property type="entry name" value="N-terminal domain of ligase-like"/>
    <property type="match status" value="4"/>
</dbReference>